<feature type="domain" description="Haem-binding uptake Tiki superfamily ChaN" evidence="2">
    <location>
        <begin position="41"/>
        <end position="245"/>
    </location>
</feature>
<keyword evidence="4" id="KW-1185">Reference proteome</keyword>
<feature type="chain" id="PRO_5045622274" evidence="1">
    <location>
        <begin position="24"/>
        <end position="291"/>
    </location>
</feature>
<dbReference type="RefSeq" id="WP_260748948.1">
    <property type="nucleotide sequence ID" value="NZ_CP092109.1"/>
</dbReference>
<keyword evidence="1" id="KW-0732">Signal</keyword>
<organism evidence="3 4">
    <name type="scientific">Geoalkalibacter halelectricus</name>
    <dbReference type="NCBI Taxonomy" id="2847045"/>
    <lineage>
        <taxon>Bacteria</taxon>
        <taxon>Pseudomonadati</taxon>
        <taxon>Thermodesulfobacteriota</taxon>
        <taxon>Desulfuromonadia</taxon>
        <taxon>Desulfuromonadales</taxon>
        <taxon>Geoalkalibacteraceae</taxon>
        <taxon>Geoalkalibacter</taxon>
    </lineage>
</organism>
<evidence type="ECO:0000259" key="2">
    <source>
        <dbReference type="Pfam" id="PF04187"/>
    </source>
</evidence>
<name>A0ABY5ZRQ6_9BACT</name>
<evidence type="ECO:0000256" key="1">
    <source>
        <dbReference type="SAM" id="SignalP"/>
    </source>
</evidence>
<gene>
    <name evidence="3" type="ORF">L9S41_04120</name>
</gene>
<evidence type="ECO:0000313" key="3">
    <source>
        <dbReference type="EMBL" id="UWZ80590.1"/>
    </source>
</evidence>
<keyword evidence="3" id="KW-0449">Lipoprotein</keyword>
<dbReference type="CDD" id="cd14727">
    <property type="entry name" value="ChanN-like"/>
    <property type="match status" value="1"/>
</dbReference>
<accession>A0ABY5ZRQ6</accession>
<reference evidence="3" key="1">
    <citation type="journal article" date="2022" name="Environ. Microbiol.">
        <title>Geoalkalibacter halelectricus SAP #1 sp. nov. possessing extracellular electron transfer and mineral#reducing capabilities from a haloalkaline environment.</title>
        <authorList>
            <person name="Yadav S."/>
            <person name="Singh R."/>
            <person name="Sundharam S.S."/>
            <person name="Chaudhary S."/>
            <person name="Krishnamurthi S."/>
            <person name="Patil S.A."/>
        </authorList>
    </citation>
    <scope>NUCLEOTIDE SEQUENCE</scope>
    <source>
        <strain evidence="3">SAP-1</strain>
    </source>
</reference>
<dbReference type="Proteomes" id="UP001060414">
    <property type="component" value="Chromosome"/>
</dbReference>
<dbReference type="EMBL" id="CP092109">
    <property type="protein sequence ID" value="UWZ80590.1"/>
    <property type="molecule type" value="Genomic_DNA"/>
</dbReference>
<sequence>MKIRGFITALTIAFMLCAGSAWAHPHIYDLSTNQEIAFEDLITDLASAQVVFIGELHDHEGHHRMQLEIIRALHERGRPIAIGLEMFQMDYQGALDRWVAGEIPENNFLLIYHQNWSLWPLYRPIFLYARDEGIPMVGLNIPREITRQVARHGFESLESEQLRDLDLTGFACIVDPAYEQFIRRALGMHNHGDNRSFTRFCEAQLLWDRAMANNTLAFLEEHPDHTVVVLAGSGHSWKYGIPTQLDNLAEIDYRVVLPEVPGRIDRLSASSDDTDYLWLDFGSDGWHVWNE</sequence>
<feature type="signal peptide" evidence="1">
    <location>
        <begin position="1"/>
        <end position="23"/>
    </location>
</feature>
<dbReference type="Pfam" id="PF04187">
    <property type="entry name" value="Cofac_haem_bdg"/>
    <property type="match status" value="1"/>
</dbReference>
<dbReference type="InterPro" id="IPR007314">
    <property type="entry name" value="Cofac_haem-bd_dom"/>
</dbReference>
<dbReference type="SUPFAM" id="SSF159501">
    <property type="entry name" value="EreA/ChaN-like"/>
    <property type="match status" value="1"/>
</dbReference>
<dbReference type="Gene3D" id="3.40.50.11550">
    <property type="match status" value="1"/>
</dbReference>
<evidence type="ECO:0000313" key="4">
    <source>
        <dbReference type="Proteomes" id="UP001060414"/>
    </source>
</evidence>
<protein>
    <submittedName>
        <fullName evidence="3">ChaN family lipoprotein</fullName>
    </submittedName>
</protein>
<proteinExistence type="predicted"/>